<gene>
    <name evidence="1" type="ORF">KME15_20170</name>
</gene>
<reference evidence="1" key="2">
    <citation type="journal article" date="2022" name="Microbiol. Resour. Announc.">
        <title>Metagenome Sequencing to Explore Phylogenomics of Terrestrial Cyanobacteria.</title>
        <authorList>
            <person name="Ward R.D."/>
            <person name="Stajich J.E."/>
            <person name="Johansen J.R."/>
            <person name="Huntemann M."/>
            <person name="Clum A."/>
            <person name="Foster B."/>
            <person name="Foster B."/>
            <person name="Roux S."/>
            <person name="Palaniappan K."/>
            <person name="Varghese N."/>
            <person name="Mukherjee S."/>
            <person name="Reddy T.B.K."/>
            <person name="Daum C."/>
            <person name="Copeland A."/>
            <person name="Chen I.A."/>
            <person name="Ivanova N.N."/>
            <person name="Kyrpides N.C."/>
            <person name="Shapiro N."/>
            <person name="Eloe-Fadrosh E.A."/>
            <person name="Pietrasiak N."/>
        </authorList>
    </citation>
    <scope>NUCLEOTIDE SEQUENCE</scope>
    <source>
        <strain evidence="1">UHER 2000/2452</strain>
    </source>
</reference>
<evidence type="ECO:0000313" key="1">
    <source>
        <dbReference type="EMBL" id="MBW4660999.1"/>
    </source>
</evidence>
<dbReference type="Proteomes" id="UP000757435">
    <property type="component" value="Unassembled WGS sequence"/>
</dbReference>
<organism evidence="1 2">
    <name type="scientific">Drouetiella hepatica Uher 2000/2452</name>
    <dbReference type="NCBI Taxonomy" id="904376"/>
    <lineage>
        <taxon>Bacteria</taxon>
        <taxon>Bacillati</taxon>
        <taxon>Cyanobacteriota</taxon>
        <taxon>Cyanophyceae</taxon>
        <taxon>Oculatellales</taxon>
        <taxon>Oculatellaceae</taxon>
        <taxon>Drouetiella</taxon>
    </lineage>
</organism>
<accession>A0A951QFI4</accession>
<comment type="caution">
    <text evidence="1">The sequence shown here is derived from an EMBL/GenBank/DDBJ whole genome shotgun (WGS) entry which is preliminary data.</text>
</comment>
<proteinExistence type="predicted"/>
<sequence>MTTNPTEPADRLDDYPEIRSAAQSLISAIVRASPTNCYQTRAIGLIEQALGAAILTIKQSQGTDN</sequence>
<dbReference type="EMBL" id="JAHHHD010000028">
    <property type="protein sequence ID" value="MBW4660999.1"/>
    <property type="molecule type" value="Genomic_DNA"/>
</dbReference>
<dbReference type="AlphaFoldDB" id="A0A951QFI4"/>
<name>A0A951QFI4_9CYAN</name>
<protein>
    <submittedName>
        <fullName evidence="1">Uncharacterized protein</fullName>
    </submittedName>
</protein>
<evidence type="ECO:0000313" key="2">
    <source>
        <dbReference type="Proteomes" id="UP000757435"/>
    </source>
</evidence>
<reference evidence="1" key="1">
    <citation type="submission" date="2021-05" db="EMBL/GenBank/DDBJ databases">
        <authorList>
            <person name="Pietrasiak N."/>
            <person name="Ward R."/>
            <person name="Stajich J.E."/>
            <person name="Kurbessoian T."/>
        </authorList>
    </citation>
    <scope>NUCLEOTIDE SEQUENCE</scope>
    <source>
        <strain evidence="1">UHER 2000/2452</strain>
    </source>
</reference>